<feature type="compositionally biased region" description="Basic and acidic residues" evidence="1">
    <location>
        <begin position="175"/>
        <end position="195"/>
    </location>
</feature>
<dbReference type="PANTHER" id="PTHR47375">
    <property type="entry name" value="GB|AAF34833.1"/>
    <property type="match status" value="1"/>
</dbReference>
<feature type="region of interest" description="Disordered" evidence="1">
    <location>
        <begin position="143"/>
        <end position="236"/>
    </location>
</feature>
<feature type="compositionally biased region" description="Pro residues" evidence="1">
    <location>
        <begin position="41"/>
        <end position="51"/>
    </location>
</feature>
<proteinExistence type="predicted"/>
<protein>
    <submittedName>
        <fullName evidence="2">Uncharacterized protein</fullName>
    </submittedName>
</protein>
<dbReference type="AlphaFoldDB" id="A0AAX6IJ60"/>
<reference evidence="2" key="2">
    <citation type="submission" date="2023-04" db="EMBL/GenBank/DDBJ databases">
        <authorList>
            <person name="Bruccoleri R.E."/>
            <person name="Oakeley E.J."/>
            <person name="Faust A.-M."/>
            <person name="Dessus-Babus S."/>
            <person name="Altorfer M."/>
            <person name="Burckhardt D."/>
            <person name="Oertli M."/>
            <person name="Naumann U."/>
            <person name="Petersen F."/>
            <person name="Wong J."/>
        </authorList>
    </citation>
    <scope>NUCLEOTIDE SEQUENCE</scope>
    <source>
        <strain evidence="2">GSM-AAB239-AS_SAM_17_03QT</strain>
        <tissue evidence="2">Leaf</tissue>
    </source>
</reference>
<dbReference type="Proteomes" id="UP001140949">
    <property type="component" value="Unassembled WGS sequence"/>
</dbReference>
<comment type="caution">
    <text evidence="2">The sequence shown here is derived from an EMBL/GenBank/DDBJ whole genome shotgun (WGS) entry which is preliminary data.</text>
</comment>
<accession>A0AAX6IJ60</accession>
<dbReference type="PANTHER" id="PTHR47375:SF1">
    <property type="entry name" value="GB|AAF34833.1"/>
    <property type="match status" value="1"/>
</dbReference>
<gene>
    <name evidence="2" type="ORF">M6B38_250205</name>
</gene>
<dbReference type="EMBL" id="JANAVB010000800">
    <property type="protein sequence ID" value="KAJ6853289.1"/>
    <property type="molecule type" value="Genomic_DNA"/>
</dbReference>
<evidence type="ECO:0000313" key="2">
    <source>
        <dbReference type="EMBL" id="KAJ6853289.1"/>
    </source>
</evidence>
<evidence type="ECO:0000256" key="1">
    <source>
        <dbReference type="SAM" id="MobiDB-lite"/>
    </source>
</evidence>
<dbReference type="InterPro" id="IPR044170">
    <property type="entry name" value="RSS3-like"/>
</dbReference>
<keyword evidence="3" id="KW-1185">Reference proteome</keyword>
<evidence type="ECO:0000313" key="3">
    <source>
        <dbReference type="Proteomes" id="UP001140949"/>
    </source>
</evidence>
<feature type="region of interest" description="Disordered" evidence="1">
    <location>
        <begin position="22"/>
        <end position="51"/>
    </location>
</feature>
<name>A0AAX6IJ60_IRIPA</name>
<feature type="compositionally biased region" description="Polar residues" evidence="1">
    <location>
        <begin position="143"/>
        <end position="152"/>
    </location>
</feature>
<reference evidence="2" key="1">
    <citation type="journal article" date="2023" name="GigaByte">
        <title>Genome assembly of the bearded iris, Iris pallida Lam.</title>
        <authorList>
            <person name="Bruccoleri R.E."/>
            <person name="Oakeley E.J."/>
            <person name="Faust A.M.E."/>
            <person name="Altorfer M."/>
            <person name="Dessus-Babus S."/>
            <person name="Burckhardt D."/>
            <person name="Oertli M."/>
            <person name="Naumann U."/>
            <person name="Petersen F."/>
            <person name="Wong J."/>
        </authorList>
    </citation>
    <scope>NUCLEOTIDE SEQUENCE</scope>
    <source>
        <strain evidence="2">GSM-AAB239-AS_SAM_17_03QT</strain>
    </source>
</reference>
<organism evidence="2 3">
    <name type="scientific">Iris pallida</name>
    <name type="common">Sweet iris</name>
    <dbReference type="NCBI Taxonomy" id="29817"/>
    <lineage>
        <taxon>Eukaryota</taxon>
        <taxon>Viridiplantae</taxon>
        <taxon>Streptophyta</taxon>
        <taxon>Embryophyta</taxon>
        <taxon>Tracheophyta</taxon>
        <taxon>Spermatophyta</taxon>
        <taxon>Magnoliopsida</taxon>
        <taxon>Liliopsida</taxon>
        <taxon>Asparagales</taxon>
        <taxon>Iridaceae</taxon>
        <taxon>Iridoideae</taxon>
        <taxon>Irideae</taxon>
        <taxon>Iris</taxon>
    </lineage>
</organism>
<sequence>MRHMFESLGYQSGFFLSQLFSSTRTSSPSSSSTPMKQAPTRPAPPPLFNWNHPVPPPTLPSNFHPSPQLGLMPNKDTNTHHFLPMDDMMSEHHHPHPHHPHDSDLKWPNGLSFFTALTGRSDDAKLLFGHEGLASNRPQAHNMMHSSSQMSLCGNAEDNQGSKEEDNAAVGGADAEDHLGLDGHSSKARRTESGNKFKRSFTMPARMATSSSSSSLDQRQNQHHAAAASSQGMEYRSSEAGIYSDIMETFLE</sequence>
<feature type="compositionally biased region" description="Low complexity" evidence="1">
    <location>
        <begin position="22"/>
        <end position="34"/>
    </location>
</feature>